<dbReference type="Proteomes" id="UP000629098">
    <property type="component" value="Unassembled WGS sequence"/>
</dbReference>
<dbReference type="GO" id="GO:0003677">
    <property type="term" value="F:DNA binding"/>
    <property type="evidence" value="ECO:0007669"/>
    <property type="project" value="InterPro"/>
</dbReference>
<dbReference type="CDD" id="cd00093">
    <property type="entry name" value="HTH_XRE"/>
    <property type="match status" value="1"/>
</dbReference>
<feature type="domain" description="HTH cro/C1-type" evidence="1">
    <location>
        <begin position="35"/>
        <end position="87"/>
    </location>
</feature>
<dbReference type="PROSITE" id="PS50943">
    <property type="entry name" value="HTH_CROC1"/>
    <property type="match status" value="1"/>
</dbReference>
<organism evidence="2 3">
    <name type="scientific">Iningainema tapete BLCC-T55</name>
    <dbReference type="NCBI Taxonomy" id="2748662"/>
    <lineage>
        <taxon>Bacteria</taxon>
        <taxon>Bacillati</taxon>
        <taxon>Cyanobacteriota</taxon>
        <taxon>Cyanophyceae</taxon>
        <taxon>Nostocales</taxon>
        <taxon>Scytonemataceae</taxon>
        <taxon>Iningainema tapete</taxon>
    </lineage>
</organism>
<reference evidence="2" key="1">
    <citation type="submission" date="2020-09" db="EMBL/GenBank/DDBJ databases">
        <title>Iningainema tapete sp. nov. (Scytonemataceae, Cyanobacteria) from greenhouses in central Florida (USA) produces two types of nodularin with biosynthetic potential for microcystin-LR and anabaenopeptins.</title>
        <authorList>
            <person name="Berthold D.E."/>
            <person name="Lefler F.W."/>
            <person name="Huang I.-S."/>
            <person name="Abdulla H."/>
            <person name="Zimba P.V."/>
            <person name="Laughinghouse H.D. IV."/>
        </authorList>
    </citation>
    <scope>NUCLEOTIDE SEQUENCE</scope>
    <source>
        <strain evidence="2">BLCCT55</strain>
    </source>
</reference>
<sequence>MGTTLREKLKQLPPERRKKIEEESAFLIAEEMTRQQLRQALKLTQEQIAELLQIDQGNVSRLEQRTDLMLSTLRKYIAAMGGELRLVVEFPNQPPITLVGISEIEEPEEISLTTRD</sequence>
<gene>
    <name evidence="2" type="ORF">ICL16_16280</name>
</gene>
<dbReference type="RefSeq" id="WP_190829576.1">
    <property type="nucleotide sequence ID" value="NZ_CAWPPI010000057.1"/>
</dbReference>
<dbReference type="EMBL" id="JACXAE010000057">
    <property type="protein sequence ID" value="MBD2773587.1"/>
    <property type="molecule type" value="Genomic_DNA"/>
</dbReference>
<dbReference type="AlphaFoldDB" id="A0A8J6XND7"/>
<protein>
    <submittedName>
        <fullName evidence="2">XRE family transcriptional regulator</fullName>
    </submittedName>
</protein>
<dbReference type="Pfam" id="PF13744">
    <property type="entry name" value="HTH_37"/>
    <property type="match status" value="1"/>
</dbReference>
<dbReference type="SUPFAM" id="SSF47413">
    <property type="entry name" value="lambda repressor-like DNA-binding domains"/>
    <property type="match status" value="1"/>
</dbReference>
<dbReference type="InterPro" id="IPR001387">
    <property type="entry name" value="Cro/C1-type_HTH"/>
</dbReference>
<comment type="caution">
    <text evidence="2">The sequence shown here is derived from an EMBL/GenBank/DDBJ whole genome shotgun (WGS) entry which is preliminary data.</text>
</comment>
<evidence type="ECO:0000313" key="3">
    <source>
        <dbReference type="Proteomes" id="UP000629098"/>
    </source>
</evidence>
<evidence type="ECO:0000313" key="2">
    <source>
        <dbReference type="EMBL" id="MBD2773587.1"/>
    </source>
</evidence>
<evidence type="ECO:0000259" key="1">
    <source>
        <dbReference type="PROSITE" id="PS50943"/>
    </source>
</evidence>
<proteinExistence type="predicted"/>
<keyword evidence="3" id="KW-1185">Reference proteome</keyword>
<accession>A0A8J6XND7</accession>
<dbReference type="Gene3D" id="1.10.260.40">
    <property type="entry name" value="lambda repressor-like DNA-binding domains"/>
    <property type="match status" value="1"/>
</dbReference>
<dbReference type="InterPro" id="IPR039554">
    <property type="entry name" value="HigA2-like_HTH"/>
</dbReference>
<name>A0A8J6XND7_9CYAN</name>
<dbReference type="InterPro" id="IPR010982">
    <property type="entry name" value="Lambda_DNA-bd_dom_sf"/>
</dbReference>